<evidence type="ECO:0000313" key="2">
    <source>
        <dbReference type="Proteomes" id="UP000323917"/>
    </source>
</evidence>
<protein>
    <recommendedName>
        <fullName evidence="3">Sigma 54 modulation protein / S30EA ribosomal protein</fullName>
    </recommendedName>
</protein>
<keyword evidence="2" id="KW-1185">Reference proteome</keyword>
<proteinExistence type="predicted"/>
<organism evidence="1 2">
    <name type="scientific">Bythopirellula goksoeyrii</name>
    <dbReference type="NCBI Taxonomy" id="1400387"/>
    <lineage>
        <taxon>Bacteria</taxon>
        <taxon>Pseudomonadati</taxon>
        <taxon>Planctomycetota</taxon>
        <taxon>Planctomycetia</taxon>
        <taxon>Pirellulales</taxon>
        <taxon>Lacipirellulaceae</taxon>
        <taxon>Bythopirellula</taxon>
    </lineage>
</organism>
<evidence type="ECO:0000313" key="1">
    <source>
        <dbReference type="EMBL" id="QEG36334.1"/>
    </source>
</evidence>
<gene>
    <name evidence="1" type="ORF">Pr1d_36470</name>
</gene>
<evidence type="ECO:0008006" key="3">
    <source>
        <dbReference type="Google" id="ProtNLM"/>
    </source>
</evidence>
<dbReference type="OrthoDB" id="121633at2"/>
<accession>A0A5B9QB99</accession>
<dbReference type="EMBL" id="CP042913">
    <property type="protein sequence ID" value="QEG36334.1"/>
    <property type="molecule type" value="Genomic_DNA"/>
</dbReference>
<dbReference type="AlphaFoldDB" id="A0A5B9QB99"/>
<dbReference type="KEGG" id="bgok:Pr1d_36470"/>
<reference evidence="1 2" key="1">
    <citation type="submission" date="2019-08" db="EMBL/GenBank/DDBJ databases">
        <title>Deep-cultivation of Planctomycetes and their phenomic and genomic characterization uncovers novel biology.</title>
        <authorList>
            <person name="Wiegand S."/>
            <person name="Jogler M."/>
            <person name="Boedeker C."/>
            <person name="Pinto D."/>
            <person name="Vollmers J."/>
            <person name="Rivas-Marin E."/>
            <person name="Kohn T."/>
            <person name="Peeters S.H."/>
            <person name="Heuer A."/>
            <person name="Rast P."/>
            <person name="Oberbeckmann S."/>
            <person name="Bunk B."/>
            <person name="Jeske O."/>
            <person name="Meyerdierks A."/>
            <person name="Storesund J.E."/>
            <person name="Kallscheuer N."/>
            <person name="Luecker S."/>
            <person name="Lage O.M."/>
            <person name="Pohl T."/>
            <person name="Merkel B.J."/>
            <person name="Hornburger P."/>
            <person name="Mueller R.-W."/>
            <person name="Bruemmer F."/>
            <person name="Labrenz M."/>
            <person name="Spormann A.M."/>
            <person name="Op den Camp H."/>
            <person name="Overmann J."/>
            <person name="Amann R."/>
            <person name="Jetten M.S.M."/>
            <person name="Mascher T."/>
            <person name="Medema M.H."/>
            <person name="Devos D.P."/>
            <person name="Kaster A.-K."/>
            <person name="Ovreas L."/>
            <person name="Rohde M."/>
            <person name="Galperin M.Y."/>
            <person name="Jogler C."/>
        </authorList>
    </citation>
    <scope>NUCLEOTIDE SEQUENCE [LARGE SCALE GENOMIC DNA]</scope>
    <source>
        <strain evidence="1 2">Pr1d</strain>
    </source>
</reference>
<dbReference type="RefSeq" id="WP_148074692.1">
    <property type="nucleotide sequence ID" value="NZ_CP042913.1"/>
</dbReference>
<name>A0A5B9QB99_9BACT</name>
<dbReference type="Proteomes" id="UP000323917">
    <property type="component" value="Chromosome"/>
</dbReference>
<sequence>MRLDIRFSGTKHNDCWDEKLETVLLESLEPFQHWVRHVCLYIEDVNGPKGGIDKQCRCVVHLKRMPPVVIQAEGDNLAALTYRIANRTSHTLNQKTNRKKMRKTVKRWTEFELAADTRLEADAIEQVSEYAA</sequence>